<dbReference type="VEuPathDB" id="FungiDB:ASPWEDRAFT_112391"/>
<dbReference type="InterPro" id="IPR029058">
    <property type="entry name" value="AB_hydrolase_fold"/>
</dbReference>
<dbReference type="PANTHER" id="PTHR43689:SF8">
    <property type="entry name" value="ALPHA_BETA-HYDROLASES SUPERFAMILY PROTEIN"/>
    <property type="match status" value="1"/>
</dbReference>
<name>A0A1L9RM14_ASPWE</name>
<proteinExistence type="predicted"/>
<dbReference type="InterPro" id="IPR000073">
    <property type="entry name" value="AB_hydrolase_1"/>
</dbReference>
<keyword evidence="3" id="KW-1185">Reference proteome</keyword>
<dbReference type="Gene3D" id="3.40.50.1820">
    <property type="entry name" value="alpha/beta hydrolase"/>
    <property type="match status" value="1"/>
</dbReference>
<protein>
    <recommendedName>
        <fullName evidence="1">AB hydrolase-1 domain-containing protein</fullName>
    </recommendedName>
</protein>
<dbReference type="GeneID" id="63744171"/>
<reference evidence="3" key="1">
    <citation type="journal article" date="2017" name="Genome Biol.">
        <title>Comparative genomics reveals high biological diversity and specific adaptations in the industrially and medically important fungal genus Aspergillus.</title>
        <authorList>
            <person name="de Vries R.P."/>
            <person name="Riley R."/>
            <person name="Wiebenga A."/>
            <person name="Aguilar-Osorio G."/>
            <person name="Amillis S."/>
            <person name="Uchima C.A."/>
            <person name="Anderluh G."/>
            <person name="Asadollahi M."/>
            <person name="Askin M."/>
            <person name="Barry K."/>
            <person name="Battaglia E."/>
            <person name="Bayram O."/>
            <person name="Benocci T."/>
            <person name="Braus-Stromeyer S.A."/>
            <person name="Caldana C."/>
            <person name="Canovas D."/>
            <person name="Cerqueira G.C."/>
            <person name="Chen F."/>
            <person name="Chen W."/>
            <person name="Choi C."/>
            <person name="Clum A."/>
            <person name="Dos Santos R.A."/>
            <person name="Damasio A.R."/>
            <person name="Diallinas G."/>
            <person name="Emri T."/>
            <person name="Fekete E."/>
            <person name="Flipphi M."/>
            <person name="Freyberg S."/>
            <person name="Gallo A."/>
            <person name="Gournas C."/>
            <person name="Habgood R."/>
            <person name="Hainaut M."/>
            <person name="Harispe M.L."/>
            <person name="Henrissat B."/>
            <person name="Hilden K.S."/>
            <person name="Hope R."/>
            <person name="Hossain A."/>
            <person name="Karabika E."/>
            <person name="Karaffa L."/>
            <person name="Karanyi Z."/>
            <person name="Krasevec N."/>
            <person name="Kuo A."/>
            <person name="Kusch H."/>
            <person name="LaButti K."/>
            <person name="Lagendijk E.L."/>
            <person name="Lapidus A."/>
            <person name="Levasseur A."/>
            <person name="Lindquist E."/>
            <person name="Lipzen A."/>
            <person name="Logrieco A.F."/>
            <person name="MacCabe A."/>
            <person name="Maekelae M.R."/>
            <person name="Malavazi I."/>
            <person name="Melin P."/>
            <person name="Meyer V."/>
            <person name="Mielnichuk N."/>
            <person name="Miskei M."/>
            <person name="Molnar A.P."/>
            <person name="Mule G."/>
            <person name="Ngan C.Y."/>
            <person name="Orejas M."/>
            <person name="Orosz E."/>
            <person name="Ouedraogo J.P."/>
            <person name="Overkamp K.M."/>
            <person name="Park H.-S."/>
            <person name="Perrone G."/>
            <person name="Piumi F."/>
            <person name="Punt P.J."/>
            <person name="Ram A.F."/>
            <person name="Ramon A."/>
            <person name="Rauscher S."/>
            <person name="Record E."/>
            <person name="Riano-Pachon D.M."/>
            <person name="Robert V."/>
            <person name="Roehrig J."/>
            <person name="Ruller R."/>
            <person name="Salamov A."/>
            <person name="Salih N.S."/>
            <person name="Samson R.A."/>
            <person name="Sandor E."/>
            <person name="Sanguinetti M."/>
            <person name="Schuetze T."/>
            <person name="Sepcic K."/>
            <person name="Shelest E."/>
            <person name="Sherlock G."/>
            <person name="Sophianopoulou V."/>
            <person name="Squina F.M."/>
            <person name="Sun H."/>
            <person name="Susca A."/>
            <person name="Todd R.B."/>
            <person name="Tsang A."/>
            <person name="Unkles S.E."/>
            <person name="van de Wiele N."/>
            <person name="van Rossen-Uffink D."/>
            <person name="Oliveira J.V."/>
            <person name="Vesth T.C."/>
            <person name="Visser J."/>
            <person name="Yu J.-H."/>
            <person name="Zhou M."/>
            <person name="Andersen M.R."/>
            <person name="Archer D.B."/>
            <person name="Baker S.E."/>
            <person name="Benoit I."/>
            <person name="Brakhage A.A."/>
            <person name="Braus G.H."/>
            <person name="Fischer R."/>
            <person name="Frisvad J.C."/>
            <person name="Goldman G.H."/>
            <person name="Houbraken J."/>
            <person name="Oakley B."/>
            <person name="Pocsi I."/>
            <person name="Scazzocchio C."/>
            <person name="Seiboth B."/>
            <person name="vanKuyk P.A."/>
            <person name="Wortman J."/>
            <person name="Dyer P.S."/>
            <person name="Grigoriev I.V."/>
        </authorList>
    </citation>
    <scope>NUCLEOTIDE SEQUENCE [LARGE SCALE GENOMIC DNA]</scope>
    <source>
        <strain evidence="3">DTO 134E9</strain>
    </source>
</reference>
<evidence type="ECO:0000313" key="3">
    <source>
        <dbReference type="Proteomes" id="UP000184383"/>
    </source>
</evidence>
<dbReference type="AlphaFoldDB" id="A0A1L9RM14"/>
<dbReference type="Proteomes" id="UP000184383">
    <property type="component" value="Unassembled WGS sequence"/>
</dbReference>
<sequence length="315" mass="35379">MSQTNYNKDTHSTFISLSTHRLFLSISGPDRTPDQPIVLIFPGVGTSIKEWAAVKRLLEQTVRTLFYERAGYGESDESPNPPTAINIAMELDELLTVADIQPPYVIVCHSYGGITAREFIHLRQQRGGSDDIIGMVLVDANQEQSIANWPSPVLDPLAQGLDFNAALGLPETRRLTDDEWAAMLKENQSERHQKTSGKEMEHYIDSCKELGTKKQLNRNPPLLGNHPVVVLMGNAASDHWKVYNAGIAIGNGTEQERADYRQKMEEYPVLDEKFQRETLSLSTRSVFRWAVNSGHWVHVTEPERIVDEVISVLTA</sequence>
<dbReference type="STRING" id="1073089.A0A1L9RM14"/>
<dbReference type="SUPFAM" id="SSF53474">
    <property type="entry name" value="alpha/beta-Hydrolases"/>
    <property type="match status" value="1"/>
</dbReference>
<dbReference type="Pfam" id="PF12697">
    <property type="entry name" value="Abhydrolase_6"/>
    <property type="match status" value="1"/>
</dbReference>
<organism evidence="2 3">
    <name type="scientific">Aspergillus wentii DTO 134E9</name>
    <dbReference type="NCBI Taxonomy" id="1073089"/>
    <lineage>
        <taxon>Eukaryota</taxon>
        <taxon>Fungi</taxon>
        <taxon>Dikarya</taxon>
        <taxon>Ascomycota</taxon>
        <taxon>Pezizomycotina</taxon>
        <taxon>Eurotiomycetes</taxon>
        <taxon>Eurotiomycetidae</taxon>
        <taxon>Eurotiales</taxon>
        <taxon>Aspergillaceae</taxon>
        <taxon>Aspergillus</taxon>
        <taxon>Aspergillus subgen. Cremei</taxon>
    </lineage>
</organism>
<evidence type="ECO:0000313" key="2">
    <source>
        <dbReference type="EMBL" id="OJJ35976.1"/>
    </source>
</evidence>
<accession>A0A1L9RM14</accession>
<evidence type="ECO:0000259" key="1">
    <source>
        <dbReference type="Pfam" id="PF12697"/>
    </source>
</evidence>
<gene>
    <name evidence="2" type="ORF">ASPWEDRAFT_112391</name>
</gene>
<dbReference type="RefSeq" id="XP_040689652.1">
    <property type="nucleotide sequence ID" value="XM_040828323.1"/>
</dbReference>
<dbReference type="EMBL" id="KV878212">
    <property type="protein sequence ID" value="OJJ35976.1"/>
    <property type="molecule type" value="Genomic_DNA"/>
</dbReference>
<dbReference type="OrthoDB" id="294702at2759"/>
<dbReference type="PANTHER" id="PTHR43689">
    <property type="entry name" value="HYDROLASE"/>
    <property type="match status" value="1"/>
</dbReference>
<feature type="domain" description="AB hydrolase-1" evidence="1">
    <location>
        <begin position="38"/>
        <end position="307"/>
    </location>
</feature>